<evidence type="ECO:0000313" key="6">
    <source>
        <dbReference type="Proteomes" id="UP000094527"/>
    </source>
</evidence>
<feature type="domain" description="Chromo" evidence="4">
    <location>
        <begin position="80"/>
        <end position="138"/>
    </location>
</feature>
<evidence type="ECO:0000313" key="5">
    <source>
        <dbReference type="EMBL" id="ODM92025.1"/>
    </source>
</evidence>
<feature type="domain" description="Chromo" evidence="4">
    <location>
        <begin position="148"/>
        <end position="213"/>
    </location>
</feature>
<keyword evidence="2" id="KW-0539">Nucleus</keyword>
<feature type="region of interest" description="Disordered" evidence="3">
    <location>
        <begin position="165"/>
        <end position="186"/>
    </location>
</feature>
<dbReference type="InterPro" id="IPR008251">
    <property type="entry name" value="Chromo_shadow_dom"/>
</dbReference>
<dbReference type="OMA" id="EYCIAKE"/>
<dbReference type="InterPro" id="IPR016197">
    <property type="entry name" value="Chromo-like_dom_sf"/>
</dbReference>
<dbReference type="GO" id="GO:0005634">
    <property type="term" value="C:nucleus"/>
    <property type="evidence" value="ECO:0007669"/>
    <property type="project" value="UniProtKB-SubCell"/>
</dbReference>
<organism evidence="5 6">
    <name type="scientific">Orchesella cincta</name>
    <name type="common">Springtail</name>
    <name type="synonym">Podura cincta</name>
    <dbReference type="NCBI Taxonomy" id="48709"/>
    <lineage>
        <taxon>Eukaryota</taxon>
        <taxon>Metazoa</taxon>
        <taxon>Ecdysozoa</taxon>
        <taxon>Arthropoda</taxon>
        <taxon>Hexapoda</taxon>
        <taxon>Collembola</taxon>
        <taxon>Entomobryomorpha</taxon>
        <taxon>Entomobryoidea</taxon>
        <taxon>Orchesellidae</taxon>
        <taxon>Orchesellinae</taxon>
        <taxon>Orchesella</taxon>
    </lineage>
</organism>
<feature type="compositionally biased region" description="Basic and acidic residues" evidence="3">
    <location>
        <begin position="203"/>
        <end position="217"/>
    </location>
</feature>
<feature type="region of interest" description="Disordered" evidence="3">
    <location>
        <begin position="203"/>
        <end position="265"/>
    </location>
</feature>
<dbReference type="CDD" id="cd00034">
    <property type="entry name" value="CSD"/>
    <property type="match status" value="1"/>
</dbReference>
<reference evidence="5 6" key="1">
    <citation type="journal article" date="2016" name="Genome Biol. Evol.">
        <title>Gene Family Evolution Reflects Adaptation to Soil Environmental Stressors in the Genome of the Collembolan Orchesella cincta.</title>
        <authorList>
            <person name="Faddeeva-Vakhrusheva A."/>
            <person name="Derks M.F."/>
            <person name="Anvar S.Y."/>
            <person name="Agamennone V."/>
            <person name="Suring W."/>
            <person name="Smit S."/>
            <person name="van Straalen N.M."/>
            <person name="Roelofs D."/>
        </authorList>
    </citation>
    <scope>NUCLEOTIDE SEQUENCE [LARGE SCALE GENOMIC DNA]</scope>
    <source>
        <tissue evidence="5">Mixed pool</tissue>
    </source>
</reference>
<keyword evidence="6" id="KW-1185">Reference proteome</keyword>
<protein>
    <submittedName>
        <fullName evidence="5">Heterochromatin protein 1</fullName>
    </submittedName>
</protein>
<dbReference type="PANTHER" id="PTHR22812">
    <property type="entry name" value="CHROMOBOX PROTEIN"/>
    <property type="match status" value="1"/>
</dbReference>
<dbReference type="SUPFAM" id="SSF54160">
    <property type="entry name" value="Chromo domain-like"/>
    <property type="match status" value="4"/>
</dbReference>
<dbReference type="Pfam" id="PF01393">
    <property type="entry name" value="Chromo_shadow"/>
    <property type="match status" value="1"/>
</dbReference>
<comment type="caution">
    <text evidence="5">The sequence shown here is derived from an EMBL/GenBank/DDBJ whole genome shotgun (WGS) entry which is preliminary data.</text>
</comment>
<dbReference type="OrthoDB" id="433924at2759"/>
<evidence type="ECO:0000256" key="3">
    <source>
        <dbReference type="SAM" id="MobiDB-lite"/>
    </source>
</evidence>
<evidence type="ECO:0000259" key="4">
    <source>
        <dbReference type="PROSITE" id="PS50013"/>
    </source>
</evidence>
<dbReference type="AlphaFoldDB" id="A0A1D2MGD1"/>
<dbReference type="InterPro" id="IPR017984">
    <property type="entry name" value="Chromo_dom_subgr"/>
</dbReference>
<dbReference type="STRING" id="48709.A0A1D2MGD1"/>
<evidence type="ECO:0000256" key="1">
    <source>
        <dbReference type="ARBA" id="ARBA00004123"/>
    </source>
</evidence>
<feature type="compositionally biased region" description="Acidic residues" evidence="3">
    <location>
        <begin position="234"/>
        <end position="244"/>
    </location>
</feature>
<name>A0A1D2MGD1_ORCCI</name>
<dbReference type="CDD" id="cd00024">
    <property type="entry name" value="CD_CSD"/>
    <property type="match status" value="3"/>
</dbReference>
<comment type="subcellular location">
    <subcellularLocation>
        <location evidence="1">Nucleus</location>
    </subcellularLocation>
</comment>
<dbReference type="EMBL" id="LJIJ01001352">
    <property type="protein sequence ID" value="ODM92025.1"/>
    <property type="molecule type" value="Genomic_DNA"/>
</dbReference>
<accession>A0A1D2MGD1</accession>
<feature type="domain" description="Chromo" evidence="4">
    <location>
        <begin position="10"/>
        <end position="68"/>
    </location>
</feature>
<proteinExistence type="predicted"/>
<dbReference type="PROSITE" id="PS00598">
    <property type="entry name" value="CHROMO_1"/>
    <property type="match status" value="2"/>
</dbReference>
<dbReference type="InterPro" id="IPR023780">
    <property type="entry name" value="Chromo_domain"/>
</dbReference>
<dbReference type="PROSITE" id="PS50013">
    <property type="entry name" value="CHROMO_2"/>
    <property type="match status" value="3"/>
</dbReference>
<sequence>MKSSPLSDLYSVEKVLKKRRGPTGKPEYLIQWKDYPDSDNTWETEENISLDLISDFERKLKEKKAKAEKKSSSSPFSDLYSVEKVLKKRRGATGKPEYFLKWKGYPDSDNTWEPWENISPEVLIDFESKLKERNAAPGKESSPQREFYIVEKVLKKRRGTTGKPEYLLKWEGYPDSDNTWEPEENISSGIILDFERKLKERKAAEAKKEQEPPKSVEAEDTSSFEESSSFEETSSSEETSEEENEAKKRQVEPSPSGVDREPELEYILGVENHDGNIWMKIKFHGKDKEKLVRSKDANIKWPQKVIDFYEKRIVFH</sequence>
<dbReference type="InterPro" id="IPR000953">
    <property type="entry name" value="Chromo/chromo_shadow_dom"/>
</dbReference>
<dbReference type="Proteomes" id="UP000094527">
    <property type="component" value="Unassembled WGS sequence"/>
</dbReference>
<dbReference type="InterPro" id="IPR023779">
    <property type="entry name" value="Chromodomain_CS"/>
</dbReference>
<dbReference type="InterPro" id="IPR051219">
    <property type="entry name" value="Heterochromatin_chromo-domain"/>
</dbReference>
<dbReference type="SMART" id="SM00298">
    <property type="entry name" value="CHROMO"/>
    <property type="match status" value="3"/>
</dbReference>
<evidence type="ECO:0000256" key="2">
    <source>
        <dbReference type="ARBA" id="ARBA00023242"/>
    </source>
</evidence>
<dbReference type="Gene3D" id="2.40.50.40">
    <property type="match status" value="4"/>
</dbReference>
<dbReference type="GO" id="GO:0000792">
    <property type="term" value="C:heterochromatin"/>
    <property type="evidence" value="ECO:0007669"/>
    <property type="project" value="UniProtKB-ARBA"/>
</dbReference>
<dbReference type="Pfam" id="PF00385">
    <property type="entry name" value="Chromo"/>
    <property type="match status" value="3"/>
</dbReference>
<dbReference type="PRINTS" id="PR00504">
    <property type="entry name" value="CHROMODOMAIN"/>
</dbReference>
<dbReference type="SMART" id="SM00300">
    <property type="entry name" value="ChSh"/>
    <property type="match status" value="1"/>
</dbReference>
<gene>
    <name evidence="5" type="ORF">Ocin01_14657</name>
</gene>
<feature type="compositionally biased region" description="Low complexity" evidence="3">
    <location>
        <begin position="224"/>
        <end position="233"/>
    </location>
</feature>